<dbReference type="InterPro" id="IPR036291">
    <property type="entry name" value="NAD(P)-bd_dom_sf"/>
</dbReference>
<dbReference type="Gene3D" id="3.40.50.720">
    <property type="entry name" value="NAD(P)-binding Rossmann-like Domain"/>
    <property type="match status" value="1"/>
</dbReference>
<name>A0ABS4I583_9BACL</name>
<dbReference type="EC" id="1.3.1.76" evidence="2"/>
<dbReference type="Pfam" id="PF13241">
    <property type="entry name" value="NAD_binding_7"/>
    <property type="match status" value="1"/>
</dbReference>
<comment type="caution">
    <text evidence="7">The sequence shown here is derived from an EMBL/GenBank/DDBJ whole genome shotgun (WGS) entry which is preliminary data.</text>
</comment>
<comment type="pathway">
    <text evidence="1">Porphyrin-containing compound metabolism; siroheme biosynthesis; sirohydrochlorin from precorrin-2: step 1/1.</text>
</comment>
<dbReference type="Proteomes" id="UP001519344">
    <property type="component" value="Unassembled WGS sequence"/>
</dbReference>
<keyword evidence="5" id="KW-0627">Porphyrin biosynthesis</keyword>
<dbReference type="SUPFAM" id="SSF75615">
    <property type="entry name" value="Siroheme synthase middle domains-like"/>
    <property type="match status" value="1"/>
</dbReference>
<evidence type="ECO:0000256" key="6">
    <source>
        <dbReference type="ARBA" id="ARBA00047561"/>
    </source>
</evidence>
<keyword evidence="8" id="KW-1185">Reference proteome</keyword>
<reference evidence="7 8" key="1">
    <citation type="submission" date="2021-03" db="EMBL/GenBank/DDBJ databases">
        <title>Genomic Encyclopedia of Type Strains, Phase IV (KMG-IV): sequencing the most valuable type-strain genomes for metagenomic binning, comparative biology and taxonomic classification.</title>
        <authorList>
            <person name="Goeker M."/>
        </authorList>
    </citation>
    <scope>NUCLEOTIDE SEQUENCE [LARGE SCALE GENOMIC DNA]</scope>
    <source>
        <strain evidence="7 8">DSM 24950</strain>
    </source>
</reference>
<dbReference type="RefSeq" id="WP_167069089.1">
    <property type="nucleotide sequence ID" value="NZ_JAAOZR010000098.1"/>
</dbReference>
<keyword evidence="4" id="KW-0520">NAD</keyword>
<protein>
    <recommendedName>
        <fullName evidence="2">precorrin-2 dehydrogenase</fullName>
        <ecNumber evidence="2">1.3.1.76</ecNumber>
    </recommendedName>
</protein>
<dbReference type="PANTHER" id="PTHR35330:SF1">
    <property type="entry name" value="SIROHEME BIOSYNTHESIS PROTEIN MET8"/>
    <property type="match status" value="1"/>
</dbReference>
<dbReference type="NCBIfam" id="TIGR01470">
    <property type="entry name" value="cysG_Nterm"/>
    <property type="match status" value="1"/>
</dbReference>
<dbReference type="SUPFAM" id="SSF51735">
    <property type="entry name" value="NAD(P)-binding Rossmann-fold domains"/>
    <property type="match status" value="1"/>
</dbReference>
<evidence type="ECO:0000256" key="1">
    <source>
        <dbReference type="ARBA" id="ARBA00005010"/>
    </source>
</evidence>
<accession>A0ABS4I583</accession>
<dbReference type="InterPro" id="IPR042518">
    <property type="entry name" value="SirC_C"/>
</dbReference>
<comment type="catalytic activity">
    <reaction evidence="6">
        <text>precorrin-2 + NAD(+) = sirohydrochlorin + NADH + 2 H(+)</text>
        <dbReference type="Rhea" id="RHEA:15613"/>
        <dbReference type="ChEBI" id="CHEBI:15378"/>
        <dbReference type="ChEBI" id="CHEBI:57540"/>
        <dbReference type="ChEBI" id="CHEBI:57945"/>
        <dbReference type="ChEBI" id="CHEBI:58351"/>
        <dbReference type="ChEBI" id="CHEBI:58827"/>
        <dbReference type="EC" id="1.3.1.76"/>
    </reaction>
</comment>
<dbReference type="InterPro" id="IPR006367">
    <property type="entry name" value="Sirohaem_synthase_N"/>
</dbReference>
<gene>
    <name evidence="7" type="ORF">J2Z65_005331</name>
</gene>
<evidence type="ECO:0000256" key="2">
    <source>
        <dbReference type="ARBA" id="ARBA00012400"/>
    </source>
</evidence>
<dbReference type="EMBL" id="JAGGKV010000018">
    <property type="protein sequence ID" value="MBP1966073.1"/>
    <property type="molecule type" value="Genomic_DNA"/>
</dbReference>
<dbReference type="GO" id="GO:0043115">
    <property type="term" value="F:precorrin-2 dehydrogenase activity"/>
    <property type="evidence" value="ECO:0007669"/>
    <property type="project" value="UniProtKB-EC"/>
</dbReference>
<organism evidence="7 8">
    <name type="scientific">Paenibacillus aceris</name>
    <dbReference type="NCBI Taxonomy" id="869555"/>
    <lineage>
        <taxon>Bacteria</taxon>
        <taxon>Bacillati</taxon>
        <taxon>Bacillota</taxon>
        <taxon>Bacilli</taxon>
        <taxon>Bacillales</taxon>
        <taxon>Paenibacillaceae</taxon>
        <taxon>Paenibacillus</taxon>
    </lineage>
</organism>
<evidence type="ECO:0000256" key="5">
    <source>
        <dbReference type="ARBA" id="ARBA00023244"/>
    </source>
</evidence>
<dbReference type="GO" id="GO:0051266">
    <property type="term" value="F:sirohydrochlorin ferrochelatase activity"/>
    <property type="evidence" value="ECO:0007669"/>
    <property type="project" value="UniProtKB-EC"/>
</dbReference>
<proteinExistence type="predicted"/>
<keyword evidence="7" id="KW-0456">Lyase</keyword>
<sequence length="243" mass="26950">MKHPYPIMVNLTGRQCLVVGGGPIAERKVLSLLEAGAHVTVVSMEFTAGLSEIAKNPEVVLHRQTFHPSMMTGDHLMPYTLIVAATNDTEVNAQVHGLATKQGKLVNVVDQPELSSYIQPSVVRRGKLVIAVSTGGASPSAARKIARELDYNYGEEYAAYLDFLSEVRHLVQSKVADKQARQRMFKEMLEWDVLAKIRAGTFESWKDKLYIAIEKEPWPTEEAGQANTDRPSWSAINDFGQQV</sequence>
<evidence type="ECO:0000256" key="3">
    <source>
        <dbReference type="ARBA" id="ARBA00023002"/>
    </source>
</evidence>
<dbReference type="InterPro" id="IPR028161">
    <property type="entry name" value="Met8-like"/>
</dbReference>
<evidence type="ECO:0000313" key="7">
    <source>
        <dbReference type="EMBL" id="MBP1966073.1"/>
    </source>
</evidence>
<evidence type="ECO:0000313" key="8">
    <source>
        <dbReference type="Proteomes" id="UP001519344"/>
    </source>
</evidence>
<evidence type="ECO:0000256" key="4">
    <source>
        <dbReference type="ARBA" id="ARBA00023027"/>
    </source>
</evidence>
<dbReference type="Gene3D" id="1.10.8.610">
    <property type="entry name" value="SirC, precorrin-2 dehydrogenase, C-terminal helical domain-like"/>
    <property type="match status" value="1"/>
</dbReference>
<keyword evidence="3 7" id="KW-0560">Oxidoreductase</keyword>
<dbReference type="PANTHER" id="PTHR35330">
    <property type="entry name" value="SIROHEME BIOSYNTHESIS PROTEIN MET8"/>
    <property type="match status" value="1"/>
</dbReference>